<dbReference type="Proteomes" id="UP000184609">
    <property type="component" value="Unassembled WGS sequence"/>
</dbReference>
<comment type="subcellular location">
    <subcellularLocation>
        <location evidence="1">Cell outer membrane</location>
    </subcellularLocation>
</comment>
<dbReference type="OrthoDB" id="1674454at2"/>
<evidence type="ECO:0000256" key="8">
    <source>
        <dbReference type="SAM" id="Coils"/>
    </source>
</evidence>
<reference evidence="11" key="1">
    <citation type="submission" date="2016-12" db="EMBL/GenBank/DDBJ databases">
        <authorList>
            <person name="Varghese N."/>
            <person name="Submissions S."/>
        </authorList>
    </citation>
    <scope>NUCLEOTIDE SEQUENCE [LARGE SCALE GENOMIC DNA]</scope>
    <source>
        <strain evidence="11">DSM 25035</strain>
    </source>
</reference>
<keyword evidence="4" id="KW-1134">Transmembrane beta strand</keyword>
<dbReference type="InterPro" id="IPR051906">
    <property type="entry name" value="TolC-like"/>
</dbReference>
<protein>
    <submittedName>
        <fullName evidence="10">Outer membrane protein TolC</fullName>
    </submittedName>
</protein>
<keyword evidence="6" id="KW-0472">Membrane</keyword>
<dbReference type="STRING" id="1073327.SAMN04488108_1428"/>
<dbReference type="PANTHER" id="PTHR30026">
    <property type="entry name" value="OUTER MEMBRANE PROTEIN TOLC"/>
    <property type="match status" value="1"/>
</dbReference>
<dbReference type="Pfam" id="PF02321">
    <property type="entry name" value="OEP"/>
    <property type="match status" value="1"/>
</dbReference>
<dbReference type="GO" id="GO:0015288">
    <property type="term" value="F:porin activity"/>
    <property type="evidence" value="ECO:0007669"/>
    <property type="project" value="TreeGrafter"/>
</dbReference>
<keyword evidence="3" id="KW-0813">Transport</keyword>
<dbReference type="RefSeq" id="WP_073571095.1">
    <property type="nucleotide sequence ID" value="NZ_FRXN01000002.1"/>
</dbReference>
<dbReference type="InterPro" id="IPR003423">
    <property type="entry name" value="OMP_efflux"/>
</dbReference>
<keyword evidence="11" id="KW-1185">Reference proteome</keyword>
<keyword evidence="9" id="KW-0732">Signal</keyword>
<keyword evidence="7" id="KW-0998">Cell outer membrane</keyword>
<dbReference type="SUPFAM" id="SSF56954">
    <property type="entry name" value="Outer membrane efflux proteins (OEP)"/>
    <property type="match status" value="1"/>
</dbReference>
<accession>A0A1M7Z9T7</accession>
<evidence type="ECO:0000256" key="6">
    <source>
        <dbReference type="ARBA" id="ARBA00023136"/>
    </source>
</evidence>
<evidence type="ECO:0000256" key="5">
    <source>
        <dbReference type="ARBA" id="ARBA00022692"/>
    </source>
</evidence>
<keyword evidence="5" id="KW-0812">Transmembrane</keyword>
<dbReference type="GO" id="GO:0015562">
    <property type="term" value="F:efflux transmembrane transporter activity"/>
    <property type="evidence" value="ECO:0007669"/>
    <property type="project" value="InterPro"/>
</dbReference>
<sequence length="456" mass="51630">MLKKYLIYSLAILFPGFLAGQTQEAVFSLPDTLTFKESIQIGLENNRNYQKALLDEDKAKYQRNEIRGAGLPQLSAYGNYNNFIDVYPQAIPGGGFFGGDPEDINVIAFGVPQSLKAGFQLNQLIYSNSYLIGLKAAKTGEEFYRLLAQQSEESVIHEIAMNYLSTIQLHLQRENLLATIDQLEGLEKILKAQYENDLARKVDLNRVTVNLTSVRSELENLDIGIYQREGYLKLVMGIPVDTPINLDRSVADMNTVVKNFQISGFNVADRKDMQILGVQEQLYEYEYKNIKAENQPQLFGFADFNKNAFSQQFDFLSTNKSWYQGFLIGLKLEIPIFDGLQTRNKAAQSKVKAQQLQLDRIQAEDAANLEYQSALNKYYNSLSTLNSLEENLALAKDVLRETELLYKEALSPLTDLLDAESTERQAQSNYNNQIIQVRIAQLDILNSSGKIKNLTL</sequence>
<proteinExistence type="inferred from homology"/>
<gene>
    <name evidence="10" type="ORF">SAMN04488108_1428</name>
</gene>
<evidence type="ECO:0000313" key="11">
    <source>
        <dbReference type="Proteomes" id="UP000184609"/>
    </source>
</evidence>
<keyword evidence="8" id="KW-0175">Coiled coil</keyword>
<feature type="signal peptide" evidence="9">
    <location>
        <begin position="1"/>
        <end position="19"/>
    </location>
</feature>
<dbReference type="GO" id="GO:0009279">
    <property type="term" value="C:cell outer membrane"/>
    <property type="evidence" value="ECO:0007669"/>
    <property type="project" value="UniProtKB-SubCell"/>
</dbReference>
<dbReference type="GO" id="GO:1990281">
    <property type="term" value="C:efflux pump complex"/>
    <property type="evidence" value="ECO:0007669"/>
    <property type="project" value="TreeGrafter"/>
</dbReference>
<organism evidence="10 11">
    <name type="scientific">Algoriphagus zhangzhouensis</name>
    <dbReference type="NCBI Taxonomy" id="1073327"/>
    <lineage>
        <taxon>Bacteria</taxon>
        <taxon>Pseudomonadati</taxon>
        <taxon>Bacteroidota</taxon>
        <taxon>Cytophagia</taxon>
        <taxon>Cytophagales</taxon>
        <taxon>Cyclobacteriaceae</taxon>
        <taxon>Algoriphagus</taxon>
    </lineage>
</organism>
<evidence type="ECO:0000256" key="2">
    <source>
        <dbReference type="ARBA" id="ARBA00007613"/>
    </source>
</evidence>
<evidence type="ECO:0000256" key="4">
    <source>
        <dbReference type="ARBA" id="ARBA00022452"/>
    </source>
</evidence>
<feature type="coiled-coil region" evidence="8">
    <location>
        <begin position="344"/>
        <end position="405"/>
    </location>
</feature>
<evidence type="ECO:0000256" key="7">
    <source>
        <dbReference type="ARBA" id="ARBA00023237"/>
    </source>
</evidence>
<dbReference type="AlphaFoldDB" id="A0A1M7Z9T7"/>
<name>A0A1M7Z9T7_9BACT</name>
<evidence type="ECO:0000313" key="10">
    <source>
        <dbReference type="EMBL" id="SHO61569.1"/>
    </source>
</evidence>
<feature type="chain" id="PRO_5012590886" evidence="9">
    <location>
        <begin position="20"/>
        <end position="456"/>
    </location>
</feature>
<evidence type="ECO:0000256" key="9">
    <source>
        <dbReference type="SAM" id="SignalP"/>
    </source>
</evidence>
<dbReference type="PANTHER" id="PTHR30026:SF20">
    <property type="entry name" value="OUTER MEMBRANE PROTEIN TOLC"/>
    <property type="match status" value="1"/>
</dbReference>
<dbReference type="Gene3D" id="1.20.1600.10">
    <property type="entry name" value="Outer membrane efflux proteins (OEP)"/>
    <property type="match status" value="1"/>
</dbReference>
<dbReference type="EMBL" id="FRXN01000002">
    <property type="protein sequence ID" value="SHO61569.1"/>
    <property type="molecule type" value="Genomic_DNA"/>
</dbReference>
<comment type="similarity">
    <text evidence="2">Belongs to the outer membrane factor (OMF) (TC 1.B.17) family.</text>
</comment>
<evidence type="ECO:0000256" key="1">
    <source>
        <dbReference type="ARBA" id="ARBA00004442"/>
    </source>
</evidence>
<evidence type="ECO:0000256" key="3">
    <source>
        <dbReference type="ARBA" id="ARBA00022448"/>
    </source>
</evidence>